<dbReference type="GO" id="GO:0055085">
    <property type="term" value="P:transmembrane transport"/>
    <property type="evidence" value="ECO:0007669"/>
    <property type="project" value="InterPro"/>
</dbReference>
<evidence type="ECO:0000313" key="10">
    <source>
        <dbReference type="Proteomes" id="UP000322294"/>
    </source>
</evidence>
<organism evidence="9 10">
    <name type="scientific">Thermosediminibacter litoriperuensis</name>
    <dbReference type="NCBI Taxonomy" id="291989"/>
    <lineage>
        <taxon>Bacteria</taxon>
        <taxon>Bacillati</taxon>
        <taxon>Bacillota</taxon>
        <taxon>Clostridia</taxon>
        <taxon>Thermosediminibacterales</taxon>
        <taxon>Thermosediminibacteraceae</taxon>
        <taxon>Thermosediminibacter</taxon>
    </lineage>
</organism>
<dbReference type="OrthoDB" id="9797852at2"/>
<dbReference type="InterPro" id="IPR000515">
    <property type="entry name" value="MetI-like"/>
</dbReference>
<evidence type="ECO:0000256" key="4">
    <source>
        <dbReference type="ARBA" id="ARBA00022692"/>
    </source>
</evidence>
<evidence type="ECO:0000256" key="6">
    <source>
        <dbReference type="ARBA" id="ARBA00023136"/>
    </source>
</evidence>
<feature type="transmembrane region" description="Helical" evidence="7">
    <location>
        <begin position="215"/>
        <end position="240"/>
    </location>
</feature>
<evidence type="ECO:0000256" key="7">
    <source>
        <dbReference type="RuleBase" id="RU363032"/>
    </source>
</evidence>
<dbReference type="PROSITE" id="PS50928">
    <property type="entry name" value="ABC_TM1"/>
    <property type="match status" value="1"/>
</dbReference>
<feature type="transmembrane region" description="Helical" evidence="7">
    <location>
        <begin position="102"/>
        <end position="122"/>
    </location>
</feature>
<dbReference type="PANTHER" id="PTHR43386:SF1">
    <property type="entry name" value="D,D-DIPEPTIDE TRANSPORT SYSTEM PERMEASE PROTEIN DDPC-RELATED"/>
    <property type="match status" value="1"/>
</dbReference>
<dbReference type="Pfam" id="PF12911">
    <property type="entry name" value="OppC_N"/>
    <property type="match status" value="1"/>
</dbReference>
<dbReference type="InterPro" id="IPR035906">
    <property type="entry name" value="MetI-like_sf"/>
</dbReference>
<protein>
    <submittedName>
        <fullName evidence="9">Peptide/nickel transport system permease protein/oligopeptide transport system permease protein</fullName>
    </submittedName>
</protein>
<evidence type="ECO:0000256" key="5">
    <source>
        <dbReference type="ARBA" id="ARBA00022989"/>
    </source>
</evidence>
<evidence type="ECO:0000256" key="2">
    <source>
        <dbReference type="ARBA" id="ARBA00022448"/>
    </source>
</evidence>
<reference evidence="9 10" key="1">
    <citation type="submission" date="2019-07" db="EMBL/GenBank/DDBJ databases">
        <title>Genomic Encyclopedia of Type Strains, Phase I: the one thousand microbial genomes (KMG-I) project.</title>
        <authorList>
            <person name="Kyrpides N."/>
        </authorList>
    </citation>
    <scope>NUCLEOTIDE SEQUENCE [LARGE SCALE GENOMIC DNA]</scope>
    <source>
        <strain evidence="9 10">DSM 16647</strain>
    </source>
</reference>
<feature type="transmembrane region" description="Helical" evidence="7">
    <location>
        <begin position="266"/>
        <end position="286"/>
    </location>
</feature>
<dbReference type="GO" id="GO:0005886">
    <property type="term" value="C:plasma membrane"/>
    <property type="evidence" value="ECO:0007669"/>
    <property type="project" value="UniProtKB-SubCell"/>
</dbReference>
<keyword evidence="2 7" id="KW-0813">Transport</keyword>
<evidence type="ECO:0000259" key="8">
    <source>
        <dbReference type="PROSITE" id="PS50928"/>
    </source>
</evidence>
<keyword evidence="3" id="KW-1003">Cell membrane</keyword>
<dbReference type="Proteomes" id="UP000322294">
    <property type="component" value="Unassembled WGS sequence"/>
</dbReference>
<sequence length="296" mass="32128">MAQGWNPGGTSFWKDVWLRLEKNKPAMFGLVVVIIFSAVAIIAPLLSPADPLKTDLSNRLKPPGSPSEICSNGVYILGSDEFGRDILSRILFGARVSLSVGIISQVLVTAIGVTMGALAGYYGGKVDMIIMRIADILFAFPDLLFYIGVMFALGPSIYNVFIALALIGWAGMARLVRSQVLYLREMEYVEAARAQGLSDARIILRHILPNCMGPIIVSVTMGIPGAILAEASLSFLGLGVQPPTPSWGNMIYAARSYMLTNPWYSVWPGIAIMITVFSFNLLGDGLRDALDPRLKR</sequence>
<feature type="transmembrane region" description="Helical" evidence="7">
    <location>
        <begin position="157"/>
        <end position="176"/>
    </location>
</feature>
<dbReference type="AlphaFoldDB" id="A0A5S5AUK8"/>
<evidence type="ECO:0000256" key="3">
    <source>
        <dbReference type="ARBA" id="ARBA00022475"/>
    </source>
</evidence>
<dbReference type="Pfam" id="PF00528">
    <property type="entry name" value="BPD_transp_1"/>
    <property type="match status" value="1"/>
</dbReference>
<dbReference type="Gene3D" id="1.10.3720.10">
    <property type="entry name" value="MetI-like"/>
    <property type="match status" value="1"/>
</dbReference>
<keyword evidence="6 7" id="KW-0472">Membrane</keyword>
<accession>A0A5S5AUK8</accession>
<keyword evidence="10" id="KW-1185">Reference proteome</keyword>
<dbReference type="PANTHER" id="PTHR43386">
    <property type="entry name" value="OLIGOPEPTIDE TRANSPORT SYSTEM PERMEASE PROTEIN APPC"/>
    <property type="match status" value="1"/>
</dbReference>
<name>A0A5S5AUK8_9FIRM</name>
<comment type="subcellular location">
    <subcellularLocation>
        <location evidence="1 7">Cell membrane</location>
        <topology evidence="1 7">Multi-pass membrane protein</topology>
    </subcellularLocation>
</comment>
<gene>
    <name evidence="9" type="ORF">LZ11_01046</name>
</gene>
<keyword evidence="5 7" id="KW-1133">Transmembrane helix</keyword>
<comment type="caution">
    <text evidence="9">The sequence shown here is derived from an EMBL/GenBank/DDBJ whole genome shotgun (WGS) entry which is preliminary data.</text>
</comment>
<evidence type="ECO:0000313" key="9">
    <source>
        <dbReference type="EMBL" id="TYP56125.1"/>
    </source>
</evidence>
<feature type="transmembrane region" description="Helical" evidence="7">
    <location>
        <begin position="26"/>
        <end position="46"/>
    </location>
</feature>
<dbReference type="CDD" id="cd06261">
    <property type="entry name" value="TM_PBP2"/>
    <property type="match status" value="1"/>
</dbReference>
<comment type="similarity">
    <text evidence="7">Belongs to the binding-protein-dependent transport system permease family.</text>
</comment>
<dbReference type="InterPro" id="IPR050366">
    <property type="entry name" value="BP-dependent_transpt_permease"/>
</dbReference>
<dbReference type="InterPro" id="IPR025966">
    <property type="entry name" value="OppC_N"/>
</dbReference>
<feature type="domain" description="ABC transmembrane type-1" evidence="8">
    <location>
        <begin position="94"/>
        <end position="283"/>
    </location>
</feature>
<evidence type="ECO:0000256" key="1">
    <source>
        <dbReference type="ARBA" id="ARBA00004651"/>
    </source>
</evidence>
<feature type="transmembrane region" description="Helical" evidence="7">
    <location>
        <begin position="129"/>
        <end position="151"/>
    </location>
</feature>
<keyword evidence="4 7" id="KW-0812">Transmembrane</keyword>
<dbReference type="SUPFAM" id="SSF161098">
    <property type="entry name" value="MetI-like"/>
    <property type="match status" value="1"/>
</dbReference>
<proteinExistence type="inferred from homology"/>
<dbReference type="EMBL" id="VNHO01000009">
    <property type="protein sequence ID" value="TYP56125.1"/>
    <property type="molecule type" value="Genomic_DNA"/>
</dbReference>